<evidence type="ECO:0000313" key="1">
    <source>
        <dbReference type="EMBL" id="SAL96586.1"/>
    </source>
</evidence>
<sequence length="68" mass="8051">MSYFTRVRINDWNLEEAIKYHEERTPQSEKGPLQLVLAELYSMLESDHGGKRQAAKNFLRSMEVSYEE</sequence>
<keyword evidence="2" id="KW-1185">Reference proteome</keyword>
<dbReference type="AlphaFoldDB" id="A0A168LDS4"/>
<evidence type="ECO:0000313" key="2">
    <source>
        <dbReference type="Proteomes" id="UP000078561"/>
    </source>
</evidence>
<organism evidence="1">
    <name type="scientific">Absidia glauca</name>
    <name type="common">Pin mould</name>
    <dbReference type="NCBI Taxonomy" id="4829"/>
    <lineage>
        <taxon>Eukaryota</taxon>
        <taxon>Fungi</taxon>
        <taxon>Fungi incertae sedis</taxon>
        <taxon>Mucoromycota</taxon>
        <taxon>Mucoromycotina</taxon>
        <taxon>Mucoromycetes</taxon>
        <taxon>Mucorales</taxon>
        <taxon>Cunninghamellaceae</taxon>
        <taxon>Absidia</taxon>
    </lineage>
</organism>
<reference evidence="1" key="1">
    <citation type="submission" date="2016-04" db="EMBL/GenBank/DDBJ databases">
        <authorList>
            <person name="Evans L.H."/>
            <person name="Alamgir A."/>
            <person name="Owens N."/>
            <person name="Weber N.D."/>
            <person name="Virtaneva K."/>
            <person name="Barbian K."/>
            <person name="Babar A."/>
            <person name="Rosenke K."/>
        </authorList>
    </citation>
    <scope>NUCLEOTIDE SEQUENCE [LARGE SCALE GENOMIC DNA]</scope>
    <source>
        <strain evidence="1">CBS 101.48</strain>
    </source>
</reference>
<name>A0A168LDS4_ABSGL</name>
<dbReference type="InParanoid" id="A0A168LDS4"/>
<dbReference type="Proteomes" id="UP000078561">
    <property type="component" value="Unassembled WGS sequence"/>
</dbReference>
<proteinExistence type="predicted"/>
<protein>
    <submittedName>
        <fullName evidence="1">Uncharacterized protein</fullName>
    </submittedName>
</protein>
<dbReference type="EMBL" id="LT551165">
    <property type="protein sequence ID" value="SAL96586.1"/>
    <property type="molecule type" value="Genomic_DNA"/>
</dbReference>
<gene>
    <name evidence="1" type="primary">ABSGL_02002.1 scaffold 2596</name>
</gene>
<accession>A0A168LDS4</accession>
<dbReference type="OrthoDB" id="2300520at2759"/>